<comment type="caution">
    <text evidence="2">The sequence shown here is derived from an EMBL/GenBank/DDBJ whole genome shotgun (WGS) entry which is preliminary data.</text>
</comment>
<evidence type="ECO:0000256" key="1">
    <source>
        <dbReference type="SAM" id="MobiDB-lite"/>
    </source>
</evidence>
<evidence type="ECO:0000313" key="3">
    <source>
        <dbReference type="Proteomes" id="UP001279734"/>
    </source>
</evidence>
<proteinExistence type="predicted"/>
<feature type="region of interest" description="Disordered" evidence="1">
    <location>
        <begin position="96"/>
        <end position="124"/>
    </location>
</feature>
<reference evidence="2" key="1">
    <citation type="submission" date="2023-05" db="EMBL/GenBank/DDBJ databases">
        <title>Nepenthes gracilis genome sequencing.</title>
        <authorList>
            <person name="Fukushima K."/>
        </authorList>
    </citation>
    <scope>NUCLEOTIDE SEQUENCE</scope>
    <source>
        <strain evidence="2">SING2019-196</strain>
    </source>
</reference>
<dbReference type="Proteomes" id="UP001279734">
    <property type="component" value="Unassembled WGS sequence"/>
</dbReference>
<name>A0AAD3TCI8_NEPGR</name>
<sequence>MPTKSNYRTAHIMDSFRKTKPLVTALGEPDCTYLTLEPLPLKKGATLNTLSLKLHSSNGNMDSEPELIRLDIAWTNCQYINSGANSFHWQHRPANRKTQMTFQGTGSVDIPGPPGIDALSPPRG</sequence>
<gene>
    <name evidence="2" type="ORF">Nepgr_028883</name>
</gene>
<accession>A0AAD3TCI8</accession>
<feature type="compositionally biased region" description="Polar residues" evidence="1">
    <location>
        <begin position="96"/>
        <end position="106"/>
    </location>
</feature>
<dbReference type="AlphaFoldDB" id="A0AAD3TCI8"/>
<organism evidence="2 3">
    <name type="scientific">Nepenthes gracilis</name>
    <name type="common">Slender pitcher plant</name>
    <dbReference type="NCBI Taxonomy" id="150966"/>
    <lineage>
        <taxon>Eukaryota</taxon>
        <taxon>Viridiplantae</taxon>
        <taxon>Streptophyta</taxon>
        <taxon>Embryophyta</taxon>
        <taxon>Tracheophyta</taxon>
        <taxon>Spermatophyta</taxon>
        <taxon>Magnoliopsida</taxon>
        <taxon>eudicotyledons</taxon>
        <taxon>Gunneridae</taxon>
        <taxon>Pentapetalae</taxon>
        <taxon>Caryophyllales</taxon>
        <taxon>Nepenthaceae</taxon>
        <taxon>Nepenthes</taxon>
    </lineage>
</organism>
<keyword evidence="3" id="KW-1185">Reference proteome</keyword>
<evidence type="ECO:0000313" key="2">
    <source>
        <dbReference type="EMBL" id="GMH27040.1"/>
    </source>
</evidence>
<dbReference type="EMBL" id="BSYO01000032">
    <property type="protein sequence ID" value="GMH27040.1"/>
    <property type="molecule type" value="Genomic_DNA"/>
</dbReference>
<protein>
    <submittedName>
        <fullName evidence="2">Uncharacterized protein</fullName>
    </submittedName>
</protein>